<name>A0AAU8DNG4_9ACTN</name>
<dbReference type="EMBL" id="CP159218">
    <property type="protein sequence ID" value="XCG63685.1"/>
    <property type="molecule type" value="Genomic_DNA"/>
</dbReference>
<evidence type="ECO:0000259" key="7">
    <source>
        <dbReference type="Pfam" id="PF02776"/>
    </source>
</evidence>
<dbReference type="GO" id="GO:0030976">
    <property type="term" value="F:thiamine pyrophosphate binding"/>
    <property type="evidence" value="ECO:0007669"/>
    <property type="project" value="InterPro"/>
</dbReference>
<organism evidence="8">
    <name type="scientific">Nakamurella sp. A5-74</name>
    <dbReference type="NCBI Taxonomy" id="3158264"/>
    <lineage>
        <taxon>Bacteria</taxon>
        <taxon>Bacillati</taxon>
        <taxon>Actinomycetota</taxon>
        <taxon>Actinomycetes</taxon>
        <taxon>Nakamurellales</taxon>
        <taxon>Nakamurellaceae</taxon>
        <taxon>Nakamurella</taxon>
    </lineage>
</organism>
<sequence>MTSLRVPAHSRSTVSSAVLAALRGAGITDVFGVMGNGNVHFLDAVCTSDLRFTALRHEAGGVAAADAFARFTGRPAVATATYGAGFTNTITPLAEAVRARTPLLLVAGDAPSTGPRGWDVDQVAMAAAAGAQTFVVDASAPGRTTIAALQYAVDERTAVVLSLPHDVGASPTSEDPDDVPSLQLRIPAGVDPLAIDAAADVLADARALLVLAGRGVRAAGATAALTDLADRLDAATCTTAPALGTFAGSPRDLGVAGGFSSPGTLRRIAAADVVLVVGAALNQFTTAFGSLFAPDAIVVQIDDAPFATSARVDLFVRGDAAEAVRQLNFRLTARRGPAPSAVRRRAAGRTPVDPTTADGTDEHERGDALAPDGRLDPRSLFRRLDDLLPDDRVIVSDGGHFIGWAPMYLRVPAADRLVLVGTALQSIGLGLPSGVGVAVAAGRDEFVVVVSGDGGGLMALADLESLARATRRGALIVVNDAAYGAEIHQFGAASLGLDETPMRIPEVDFAALGAAVGGRSAVIRTLEDLAVLRDFVVSGADGLLVLDCRVSADVVAPYISEMAGAARRLVAANQQDRAASLVAAAVAD</sequence>
<dbReference type="InterPro" id="IPR011766">
    <property type="entry name" value="TPP_enzyme_TPP-bd"/>
</dbReference>
<evidence type="ECO:0000256" key="4">
    <source>
        <dbReference type="SAM" id="MobiDB-lite"/>
    </source>
</evidence>
<evidence type="ECO:0000313" key="8">
    <source>
        <dbReference type="EMBL" id="XCG63685.1"/>
    </source>
</evidence>
<feature type="region of interest" description="Disordered" evidence="4">
    <location>
        <begin position="336"/>
        <end position="374"/>
    </location>
</feature>
<dbReference type="CDD" id="cd07035">
    <property type="entry name" value="TPP_PYR_POX_like"/>
    <property type="match status" value="1"/>
</dbReference>
<dbReference type="InterPro" id="IPR029061">
    <property type="entry name" value="THDP-binding"/>
</dbReference>
<dbReference type="CDD" id="cd00568">
    <property type="entry name" value="TPP_enzymes"/>
    <property type="match status" value="1"/>
</dbReference>
<evidence type="ECO:0000259" key="5">
    <source>
        <dbReference type="Pfam" id="PF00205"/>
    </source>
</evidence>
<dbReference type="Gene3D" id="3.40.50.970">
    <property type="match status" value="2"/>
</dbReference>
<evidence type="ECO:0000256" key="3">
    <source>
        <dbReference type="RuleBase" id="RU362132"/>
    </source>
</evidence>
<dbReference type="Gene3D" id="3.40.50.1220">
    <property type="entry name" value="TPP-binding domain"/>
    <property type="match status" value="1"/>
</dbReference>
<dbReference type="InterPro" id="IPR029035">
    <property type="entry name" value="DHS-like_NAD/FAD-binding_dom"/>
</dbReference>
<dbReference type="Pfam" id="PF02776">
    <property type="entry name" value="TPP_enzyme_N"/>
    <property type="match status" value="1"/>
</dbReference>
<proteinExistence type="inferred from homology"/>
<dbReference type="PANTHER" id="PTHR18968">
    <property type="entry name" value="THIAMINE PYROPHOSPHATE ENZYMES"/>
    <property type="match status" value="1"/>
</dbReference>
<dbReference type="AlphaFoldDB" id="A0AAU8DNG4"/>
<protein>
    <submittedName>
        <fullName evidence="8">Thiamine pyrophosphate-binding protein</fullName>
    </submittedName>
</protein>
<feature type="domain" description="Thiamine pyrophosphate enzyme central" evidence="5">
    <location>
        <begin position="195"/>
        <end position="327"/>
    </location>
</feature>
<dbReference type="Pfam" id="PF02775">
    <property type="entry name" value="TPP_enzyme_C"/>
    <property type="match status" value="1"/>
</dbReference>
<dbReference type="SUPFAM" id="SSF52467">
    <property type="entry name" value="DHS-like NAD/FAD-binding domain"/>
    <property type="match status" value="1"/>
</dbReference>
<dbReference type="PANTHER" id="PTHR18968:SF13">
    <property type="entry name" value="ACETOLACTATE SYNTHASE CATALYTIC SUBUNIT, MITOCHONDRIAL"/>
    <property type="match status" value="1"/>
</dbReference>
<evidence type="ECO:0000256" key="1">
    <source>
        <dbReference type="ARBA" id="ARBA00007812"/>
    </source>
</evidence>
<dbReference type="GO" id="GO:0009097">
    <property type="term" value="P:isoleucine biosynthetic process"/>
    <property type="evidence" value="ECO:0007669"/>
    <property type="project" value="TreeGrafter"/>
</dbReference>
<gene>
    <name evidence="8" type="ORF">ABLG96_21290</name>
</gene>
<reference evidence="8" key="1">
    <citation type="submission" date="2024-05" db="EMBL/GenBank/DDBJ databases">
        <authorList>
            <person name="Cai S.Y."/>
            <person name="Jin L.M."/>
            <person name="Li H.R."/>
        </authorList>
    </citation>
    <scope>NUCLEOTIDE SEQUENCE</scope>
    <source>
        <strain evidence="8">A5-74</strain>
    </source>
</reference>
<comment type="similarity">
    <text evidence="1 3">Belongs to the TPP enzyme family.</text>
</comment>
<dbReference type="Pfam" id="PF00205">
    <property type="entry name" value="TPP_enzyme_M"/>
    <property type="match status" value="1"/>
</dbReference>
<evidence type="ECO:0000256" key="2">
    <source>
        <dbReference type="ARBA" id="ARBA00023052"/>
    </source>
</evidence>
<feature type="compositionally biased region" description="Basic and acidic residues" evidence="4">
    <location>
        <begin position="360"/>
        <end position="374"/>
    </location>
</feature>
<feature type="domain" description="Thiamine pyrophosphate enzyme TPP-binding" evidence="6">
    <location>
        <begin position="398"/>
        <end position="530"/>
    </location>
</feature>
<dbReference type="GO" id="GO:0005948">
    <property type="term" value="C:acetolactate synthase complex"/>
    <property type="evidence" value="ECO:0007669"/>
    <property type="project" value="TreeGrafter"/>
</dbReference>
<dbReference type="GO" id="GO:0050660">
    <property type="term" value="F:flavin adenine dinucleotide binding"/>
    <property type="evidence" value="ECO:0007669"/>
    <property type="project" value="TreeGrafter"/>
</dbReference>
<dbReference type="InterPro" id="IPR012000">
    <property type="entry name" value="Thiamin_PyroP_enz_cen_dom"/>
</dbReference>
<dbReference type="InterPro" id="IPR045229">
    <property type="entry name" value="TPP_enz"/>
</dbReference>
<dbReference type="InterPro" id="IPR012001">
    <property type="entry name" value="Thiamin_PyroP_enz_TPP-bd_dom"/>
</dbReference>
<dbReference type="GO" id="GO:0003984">
    <property type="term" value="F:acetolactate synthase activity"/>
    <property type="evidence" value="ECO:0007669"/>
    <property type="project" value="TreeGrafter"/>
</dbReference>
<dbReference type="SUPFAM" id="SSF52518">
    <property type="entry name" value="Thiamin diphosphate-binding fold (THDP-binding)"/>
    <property type="match status" value="2"/>
</dbReference>
<accession>A0AAU8DNG4</accession>
<dbReference type="RefSeq" id="WP_353649300.1">
    <property type="nucleotide sequence ID" value="NZ_CP159218.1"/>
</dbReference>
<keyword evidence="2 3" id="KW-0786">Thiamine pyrophosphate</keyword>
<feature type="domain" description="Thiamine pyrophosphate enzyme N-terminal TPP-binding" evidence="7">
    <location>
        <begin position="13"/>
        <end position="114"/>
    </location>
</feature>
<dbReference type="GO" id="GO:0009099">
    <property type="term" value="P:L-valine biosynthetic process"/>
    <property type="evidence" value="ECO:0007669"/>
    <property type="project" value="TreeGrafter"/>
</dbReference>
<dbReference type="GO" id="GO:0000287">
    <property type="term" value="F:magnesium ion binding"/>
    <property type="evidence" value="ECO:0007669"/>
    <property type="project" value="InterPro"/>
</dbReference>
<evidence type="ECO:0000259" key="6">
    <source>
        <dbReference type="Pfam" id="PF02775"/>
    </source>
</evidence>